<protein>
    <submittedName>
        <fullName evidence="2">Uncharacterized protein</fullName>
    </submittedName>
</protein>
<name>A0ABR3RGD7_9PLEO</name>
<keyword evidence="3" id="KW-1185">Reference proteome</keyword>
<dbReference type="Proteomes" id="UP001521785">
    <property type="component" value="Unassembled WGS sequence"/>
</dbReference>
<reference evidence="2 3" key="1">
    <citation type="submission" date="2024-02" db="EMBL/GenBank/DDBJ databases">
        <title>De novo assembly and annotation of 12 fungi associated with fruit tree decline syndrome in Ontario, Canada.</title>
        <authorList>
            <person name="Sulman M."/>
            <person name="Ellouze W."/>
            <person name="Ilyukhin E."/>
        </authorList>
    </citation>
    <scope>NUCLEOTIDE SEQUENCE [LARGE SCALE GENOMIC DNA]</scope>
    <source>
        <strain evidence="2 3">M42-189</strain>
    </source>
</reference>
<comment type="caution">
    <text evidence="2">The sequence shown here is derived from an EMBL/GenBank/DDBJ whole genome shotgun (WGS) entry which is preliminary data.</text>
</comment>
<accession>A0ABR3RGD7</accession>
<feature type="region of interest" description="Disordered" evidence="1">
    <location>
        <begin position="1"/>
        <end position="39"/>
    </location>
</feature>
<evidence type="ECO:0000256" key="1">
    <source>
        <dbReference type="SAM" id="MobiDB-lite"/>
    </source>
</evidence>
<evidence type="ECO:0000313" key="3">
    <source>
        <dbReference type="Proteomes" id="UP001521785"/>
    </source>
</evidence>
<evidence type="ECO:0000313" key="2">
    <source>
        <dbReference type="EMBL" id="KAL1603427.1"/>
    </source>
</evidence>
<dbReference type="EMBL" id="JAKJXO020000006">
    <property type="protein sequence ID" value="KAL1603427.1"/>
    <property type="molecule type" value="Genomic_DNA"/>
</dbReference>
<organism evidence="2 3">
    <name type="scientific">Paraconiothyrium brasiliense</name>
    <dbReference type="NCBI Taxonomy" id="300254"/>
    <lineage>
        <taxon>Eukaryota</taxon>
        <taxon>Fungi</taxon>
        <taxon>Dikarya</taxon>
        <taxon>Ascomycota</taxon>
        <taxon>Pezizomycotina</taxon>
        <taxon>Dothideomycetes</taxon>
        <taxon>Pleosporomycetidae</taxon>
        <taxon>Pleosporales</taxon>
        <taxon>Massarineae</taxon>
        <taxon>Didymosphaeriaceae</taxon>
        <taxon>Paraconiothyrium</taxon>
    </lineage>
</organism>
<gene>
    <name evidence="2" type="ORF">SLS60_005014</name>
</gene>
<sequence>MDSITAASDSNPEAAPVDAPATAQTGDITEPTTTHKRDRVKGHIVAQWVFYNDPESDTQHLIRSESTEADHVRQLMAQRPQNDAKLMEYFKNHSHKERKLSVFGPYRYRTGGKALPETTQG</sequence>
<feature type="compositionally biased region" description="Polar residues" evidence="1">
    <location>
        <begin position="22"/>
        <end position="32"/>
    </location>
</feature>
<feature type="compositionally biased region" description="Polar residues" evidence="1">
    <location>
        <begin position="1"/>
        <end position="11"/>
    </location>
</feature>
<proteinExistence type="predicted"/>